<dbReference type="RefSeq" id="WP_404746148.1">
    <property type="nucleotide sequence ID" value="NZ_JBJDQH010000003.1"/>
</dbReference>
<dbReference type="NCBIfam" id="TIGR00684">
    <property type="entry name" value="narJ"/>
    <property type="match status" value="1"/>
</dbReference>
<keyword evidence="3" id="KW-1185">Reference proteome</keyword>
<dbReference type="PANTHER" id="PTHR43680:SF2">
    <property type="entry name" value="NITRATE REDUCTASE MOLYBDENUM COFACTOR ASSEMBLY CHAPERONE NARJ"/>
    <property type="match status" value="1"/>
</dbReference>
<dbReference type="SUPFAM" id="SSF89155">
    <property type="entry name" value="TorD-like"/>
    <property type="match status" value="1"/>
</dbReference>
<accession>A0ABW8LGQ1</accession>
<evidence type="ECO:0000256" key="1">
    <source>
        <dbReference type="ARBA" id="ARBA00023063"/>
    </source>
</evidence>
<dbReference type="PANTHER" id="PTHR43680">
    <property type="entry name" value="NITRATE REDUCTASE MOLYBDENUM COFACTOR ASSEMBLY CHAPERONE"/>
    <property type="match status" value="1"/>
</dbReference>
<dbReference type="Proteomes" id="UP001620295">
    <property type="component" value="Unassembled WGS sequence"/>
</dbReference>
<evidence type="ECO:0000313" key="3">
    <source>
        <dbReference type="Proteomes" id="UP001620295"/>
    </source>
</evidence>
<name>A0ABW8LGQ1_9ACTN</name>
<comment type="caution">
    <text evidence="2">The sequence shown here is derived from an EMBL/GenBank/DDBJ whole genome shotgun (WGS) entry which is preliminary data.</text>
</comment>
<organism evidence="2 3">
    <name type="scientific">Streptomyces milbemycinicus</name>
    <dbReference type="NCBI Taxonomy" id="476552"/>
    <lineage>
        <taxon>Bacteria</taxon>
        <taxon>Bacillati</taxon>
        <taxon>Actinomycetota</taxon>
        <taxon>Actinomycetes</taxon>
        <taxon>Kitasatosporales</taxon>
        <taxon>Streptomycetaceae</taxon>
        <taxon>Streptomyces</taxon>
    </lineage>
</organism>
<gene>
    <name evidence="2" type="primary">narJ</name>
    <name evidence="2" type="ORF">ACI2L5_09120</name>
</gene>
<dbReference type="InterPro" id="IPR036411">
    <property type="entry name" value="TorD-like_sf"/>
</dbReference>
<dbReference type="InterPro" id="IPR020945">
    <property type="entry name" value="DMSO/NO3_reduct_chaperone"/>
</dbReference>
<keyword evidence="1" id="KW-0534">Nitrate assimilation</keyword>
<dbReference type="InterPro" id="IPR003765">
    <property type="entry name" value="NO3_reductase_chaperone_NarJ"/>
</dbReference>
<proteinExistence type="predicted"/>
<dbReference type="EMBL" id="JBJDQH010000003">
    <property type="protein sequence ID" value="MFK4265092.1"/>
    <property type="molecule type" value="Genomic_DNA"/>
</dbReference>
<reference evidence="2 3" key="1">
    <citation type="submission" date="2024-11" db="EMBL/GenBank/DDBJ databases">
        <title>The Natural Products Discovery Center: Release of the First 8490 Sequenced Strains for Exploring Actinobacteria Biosynthetic Diversity.</title>
        <authorList>
            <person name="Kalkreuter E."/>
            <person name="Kautsar S.A."/>
            <person name="Yang D."/>
            <person name="Bader C.D."/>
            <person name="Teijaro C.N."/>
            <person name="Fluegel L."/>
            <person name="Davis C.M."/>
            <person name="Simpson J.R."/>
            <person name="Lauterbach L."/>
            <person name="Steele A.D."/>
            <person name="Gui C."/>
            <person name="Meng S."/>
            <person name="Li G."/>
            <person name="Viehrig K."/>
            <person name="Ye F."/>
            <person name="Su P."/>
            <person name="Kiefer A.F."/>
            <person name="Nichols A."/>
            <person name="Cepeda A.J."/>
            <person name="Yan W."/>
            <person name="Fan B."/>
            <person name="Jiang Y."/>
            <person name="Adhikari A."/>
            <person name="Zheng C.-J."/>
            <person name="Schuster L."/>
            <person name="Cowan T.M."/>
            <person name="Smanski M.J."/>
            <person name="Chevrette M.G."/>
            <person name="De Carvalho L.P.S."/>
            <person name="Shen B."/>
        </authorList>
    </citation>
    <scope>NUCLEOTIDE SEQUENCE [LARGE SCALE GENOMIC DNA]</scope>
    <source>
        <strain evidence="2 3">NPDC020863</strain>
    </source>
</reference>
<evidence type="ECO:0000313" key="2">
    <source>
        <dbReference type="EMBL" id="MFK4265092.1"/>
    </source>
</evidence>
<sequence length="224" mass="24208">MKPPQPPRPLTPPSPATPAVHQAAALLLGYPDRHWPARLTLVRDALGELTGPGTAPLLRFCAAVRDIPVLDLAAHYVVTFDRSRRRTLHLTYYTDGDTRRRGGSLAEWKARYRAHGWEPPEDELPDYLPLALEFAARCPAPGTRLLRDHRPAIELLRMALADHDSPYTDVLRAVCDTLPGASPADRATALALARGGPPAEAVGLAPFSAAVPERAGHLPGGTGR</sequence>
<dbReference type="Gene3D" id="1.10.3480.10">
    <property type="entry name" value="TorD-like"/>
    <property type="match status" value="1"/>
</dbReference>
<protein>
    <submittedName>
        <fullName evidence="2">Nitrate reductase molybdenum cofactor assembly chaperone</fullName>
    </submittedName>
</protein>
<dbReference type="Pfam" id="PF02613">
    <property type="entry name" value="Nitrate_red_del"/>
    <property type="match status" value="1"/>
</dbReference>